<protein>
    <recommendedName>
        <fullName evidence="2">SGNH hydrolase-type esterase domain-containing protein</fullName>
    </recommendedName>
</protein>
<feature type="domain" description="SGNH hydrolase-type esterase" evidence="2">
    <location>
        <begin position="7"/>
        <end position="132"/>
    </location>
</feature>
<keyword evidence="4" id="KW-1185">Reference proteome</keyword>
<evidence type="ECO:0000313" key="4">
    <source>
        <dbReference type="Proteomes" id="UP000696280"/>
    </source>
</evidence>
<dbReference type="AlphaFoldDB" id="A0A9N9LB03"/>
<dbReference type="EMBL" id="CAJVRL010000103">
    <property type="protein sequence ID" value="CAG8960930.1"/>
    <property type="molecule type" value="Genomic_DNA"/>
</dbReference>
<dbReference type="OrthoDB" id="3915838at2759"/>
<proteinExistence type="predicted"/>
<dbReference type="SUPFAM" id="SSF52266">
    <property type="entry name" value="SGNH hydrolase"/>
    <property type="match status" value="1"/>
</dbReference>
<dbReference type="CDD" id="cd01833">
    <property type="entry name" value="XynB_like"/>
    <property type="match status" value="1"/>
</dbReference>
<keyword evidence="1" id="KW-0732">Signal</keyword>
<evidence type="ECO:0000313" key="3">
    <source>
        <dbReference type="EMBL" id="CAG8960930.1"/>
    </source>
</evidence>
<evidence type="ECO:0000259" key="2">
    <source>
        <dbReference type="Pfam" id="PF13472"/>
    </source>
</evidence>
<comment type="caution">
    <text evidence="3">The sequence shown here is derived from an EMBL/GenBank/DDBJ whole genome shotgun (WGS) entry which is preliminary data.</text>
</comment>
<gene>
    <name evidence="3" type="ORF">HYFRA_00002468</name>
</gene>
<evidence type="ECO:0000256" key="1">
    <source>
        <dbReference type="ARBA" id="ARBA00022729"/>
    </source>
</evidence>
<dbReference type="InterPro" id="IPR028994">
    <property type="entry name" value="Integrin_alpha_N"/>
</dbReference>
<dbReference type="InterPro" id="IPR051532">
    <property type="entry name" value="Ester_Hydrolysis_Enzymes"/>
</dbReference>
<dbReference type="Pfam" id="PF13517">
    <property type="entry name" value="FG-GAP_3"/>
    <property type="match status" value="2"/>
</dbReference>
<dbReference type="Pfam" id="PF13472">
    <property type="entry name" value="Lipase_GDSL_2"/>
    <property type="match status" value="1"/>
</dbReference>
<dbReference type="Gene3D" id="3.40.50.1110">
    <property type="entry name" value="SGNH hydrolase"/>
    <property type="match status" value="1"/>
</dbReference>
<dbReference type="GO" id="GO:0004622">
    <property type="term" value="F:phosphatidylcholine lysophospholipase activity"/>
    <property type="evidence" value="ECO:0007669"/>
    <property type="project" value="TreeGrafter"/>
</dbReference>
<dbReference type="SUPFAM" id="SSF69318">
    <property type="entry name" value="Integrin alpha N-terminal domain"/>
    <property type="match status" value="1"/>
</dbReference>
<dbReference type="InterPro" id="IPR036514">
    <property type="entry name" value="SGNH_hydro_sf"/>
</dbReference>
<dbReference type="Proteomes" id="UP000696280">
    <property type="component" value="Unassembled WGS sequence"/>
</dbReference>
<reference evidence="3" key="1">
    <citation type="submission" date="2021-07" db="EMBL/GenBank/DDBJ databases">
        <authorList>
            <person name="Durling M."/>
        </authorList>
    </citation>
    <scope>NUCLEOTIDE SEQUENCE</scope>
</reference>
<name>A0A9N9LB03_9HELO</name>
<dbReference type="PANTHER" id="PTHR30383:SF5">
    <property type="entry name" value="SGNH HYDROLASE-TYPE ESTERASE DOMAIN-CONTAINING PROTEIN"/>
    <property type="match status" value="1"/>
</dbReference>
<accession>A0A9N9LB03</accession>
<organism evidence="3 4">
    <name type="scientific">Hymenoscyphus fraxineus</name>
    <dbReference type="NCBI Taxonomy" id="746836"/>
    <lineage>
        <taxon>Eukaryota</taxon>
        <taxon>Fungi</taxon>
        <taxon>Dikarya</taxon>
        <taxon>Ascomycota</taxon>
        <taxon>Pezizomycotina</taxon>
        <taxon>Leotiomycetes</taxon>
        <taxon>Helotiales</taxon>
        <taxon>Helotiaceae</taxon>
        <taxon>Hymenoscyphus</taxon>
    </lineage>
</organism>
<dbReference type="InterPro" id="IPR013830">
    <property type="entry name" value="SGNH_hydro"/>
</dbReference>
<dbReference type="InterPro" id="IPR013517">
    <property type="entry name" value="FG-GAP"/>
</dbReference>
<sequence>MQDNSHEGHSGAVIDEIAAFTSAYRERPNVILVHAGTNDINQGLNLESAPLRVDALVETLLKACPDATIIVARIIPSGRTATAGLVPPFNTAVTALMSTRIQKGQHIVIADLFSAVEPADLPDKTHPNDFGYNKMAVSWGNAISSAASMGWIRDPLVPVPKCTHDPTWVGQGQIATGFGLGSNIWLSESCSLNKQSGTCECQSGDVPLTPALLNSTQRCDIQMLKSPTTTAVHFADIDGDGRADYLYINKTGAVAAFLNVGWGNNISWLPTGQIATAVGGNRGNIHLADINGDGRADYLWVHNNGSVDCWLNMGLKAGKVAWHQKETIAVGLANDGAGVRFADLNGDGRAEYIYVNSNSSVVAWLNEGPRGGVANSAIVSWLAQGVIAAGVPGMGRDNVVFADMNGDQKADYLAVSRTDGSVRLWLNGGASDNGAKVGWLPHGSIAAGVGTNGQGVQFTDLTGDGRAEYLDVGYDTSAVRAWVSSC</sequence>
<dbReference type="PANTHER" id="PTHR30383">
    <property type="entry name" value="THIOESTERASE 1/PROTEASE 1/LYSOPHOSPHOLIPASE L1"/>
    <property type="match status" value="1"/>
</dbReference>